<dbReference type="GO" id="GO:0008234">
    <property type="term" value="F:cysteine-type peptidase activity"/>
    <property type="evidence" value="ECO:0007669"/>
    <property type="project" value="UniProtKB-KW"/>
</dbReference>
<keyword evidence="3" id="KW-0378">Hydrolase</keyword>
<evidence type="ECO:0000256" key="3">
    <source>
        <dbReference type="ARBA" id="ARBA00022801"/>
    </source>
</evidence>
<feature type="chain" id="PRO_5023149795" description="NlpC/P60 domain-containing protein" evidence="5">
    <location>
        <begin position="27"/>
        <end position="167"/>
    </location>
</feature>
<evidence type="ECO:0000256" key="1">
    <source>
        <dbReference type="ARBA" id="ARBA00007074"/>
    </source>
</evidence>
<dbReference type="SUPFAM" id="SSF54001">
    <property type="entry name" value="Cysteine proteinases"/>
    <property type="match status" value="1"/>
</dbReference>
<dbReference type="InterPro" id="IPR000064">
    <property type="entry name" value="NLP_P60_dom"/>
</dbReference>
<dbReference type="PANTHER" id="PTHR47053:SF1">
    <property type="entry name" value="MUREIN DD-ENDOPEPTIDASE MEPH-RELATED"/>
    <property type="match status" value="1"/>
</dbReference>
<evidence type="ECO:0000256" key="4">
    <source>
        <dbReference type="ARBA" id="ARBA00022807"/>
    </source>
</evidence>
<keyword evidence="8" id="KW-1185">Reference proteome</keyword>
<sequence length="167" mass="18807">MRKKTLKFLTAMAAAILVSVPFSVSADELKSDEQSFFQRYSSGVQELIIKGLEFVGVPYRRGGTNPDVGMDCSGFVQRVFSESIGINLPRTAREMSGVGEQVSKTELKPGDLVFFNTMRRTFSHVGIYLGNNQFVHAPRPGGEIRVEDMRQSYWTQRYDGARRITEQ</sequence>
<protein>
    <recommendedName>
        <fullName evidence="6">NlpC/P60 domain-containing protein</fullName>
    </recommendedName>
</protein>
<dbReference type="PANTHER" id="PTHR47053">
    <property type="entry name" value="MUREIN DD-ENDOPEPTIDASE MEPH-RELATED"/>
    <property type="match status" value="1"/>
</dbReference>
<feature type="domain" description="NlpC/P60" evidence="6">
    <location>
        <begin position="41"/>
        <end position="165"/>
    </location>
</feature>
<dbReference type="Proteomes" id="UP000323671">
    <property type="component" value="Chromosome"/>
</dbReference>
<name>A0A5C1E9V1_9RHOO</name>
<dbReference type="RefSeq" id="WP_054621384.1">
    <property type="nucleotide sequence ID" value="NZ_CP022579.1"/>
</dbReference>
<evidence type="ECO:0000256" key="2">
    <source>
        <dbReference type="ARBA" id="ARBA00022670"/>
    </source>
</evidence>
<dbReference type="PROSITE" id="PS51935">
    <property type="entry name" value="NLPC_P60"/>
    <property type="match status" value="1"/>
</dbReference>
<dbReference type="EMBL" id="CP022579">
    <property type="protein sequence ID" value="QEL65409.1"/>
    <property type="molecule type" value="Genomic_DNA"/>
</dbReference>
<proteinExistence type="inferred from homology"/>
<dbReference type="Gene3D" id="3.90.1720.10">
    <property type="entry name" value="endopeptidase domain like (from Nostoc punctiforme)"/>
    <property type="match status" value="1"/>
</dbReference>
<evidence type="ECO:0000259" key="6">
    <source>
        <dbReference type="PROSITE" id="PS51935"/>
    </source>
</evidence>
<dbReference type="InterPro" id="IPR051202">
    <property type="entry name" value="Peptidase_C40"/>
</dbReference>
<keyword evidence="4" id="KW-0788">Thiol protease</keyword>
<reference evidence="7 8" key="1">
    <citation type="submission" date="2017-07" db="EMBL/GenBank/DDBJ databases">
        <title>Complete genome sequence of Oryzomicrobium terrae TPP412.</title>
        <authorList>
            <person name="Chiu L.-W."/>
            <person name="Lo K.-J."/>
            <person name="Tsai Y.-M."/>
            <person name="Lin S.-S."/>
            <person name="Kuo C.-H."/>
            <person name="Liu C.-T."/>
        </authorList>
    </citation>
    <scope>NUCLEOTIDE SEQUENCE [LARGE SCALE GENOMIC DNA]</scope>
    <source>
        <strain evidence="7 8">TPP412</strain>
    </source>
</reference>
<dbReference type="InterPro" id="IPR038765">
    <property type="entry name" value="Papain-like_cys_pep_sf"/>
</dbReference>
<gene>
    <name evidence="7" type="ORF">OTERR_19330</name>
</gene>
<evidence type="ECO:0000313" key="8">
    <source>
        <dbReference type="Proteomes" id="UP000323671"/>
    </source>
</evidence>
<feature type="signal peptide" evidence="5">
    <location>
        <begin position="1"/>
        <end position="26"/>
    </location>
</feature>
<evidence type="ECO:0000256" key="5">
    <source>
        <dbReference type="SAM" id="SignalP"/>
    </source>
</evidence>
<accession>A0A5C1E9V1</accession>
<organism evidence="7 8">
    <name type="scientific">Oryzomicrobium terrae</name>
    <dbReference type="NCBI Taxonomy" id="1735038"/>
    <lineage>
        <taxon>Bacteria</taxon>
        <taxon>Pseudomonadati</taxon>
        <taxon>Pseudomonadota</taxon>
        <taxon>Betaproteobacteria</taxon>
        <taxon>Rhodocyclales</taxon>
        <taxon>Rhodocyclaceae</taxon>
        <taxon>Oryzomicrobium</taxon>
    </lineage>
</organism>
<dbReference type="Pfam" id="PF00877">
    <property type="entry name" value="NLPC_P60"/>
    <property type="match status" value="1"/>
</dbReference>
<evidence type="ECO:0000313" key="7">
    <source>
        <dbReference type="EMBL" id="QEL65409.1"/>
    </source>
</evidence>
<keyword evidence="2" id="KW-0645">Protease</keyword>
<comment type="similarity">
    <text evidence="1">Belongs to the peptidase C40 family.</text>
</comment>
<dbReference type="GO" id="GO:0006508">
    <property type="term" value="P:proteolysis"/>
    <property type="evidence" value="ECO:0007669"/>
    <property type="project" value="UniProtKB-KW"/>
</dbReference>
<dbReference type="AlphaFoldDB" id="A0A5C1E9V1"/>
<keyword evidence="5" id="KW-0732">Signal</keyword>
<dbReference type="KEGG" id="otr:OTERR_19330"/>